<reference evidence="1" key="2">
    <citation type="journal article" date="2022" name="Microb. Genom.">
        <title>A chromosome-scale genome assembly of the tomato pathogen Cladosporium fulvum reveals a compartmentalized genome architecture and the presence of a dispensable chromosome.</title>
        <authorList>
            <person name="Zaccaron A.Z."/>
            <person name="Chen L.H."/>
            <person name="Samaras A."/>
            <person name="Stergiopoulos I."/>
        </authorList>
    </citation>
    <scope>NUCLEOTIDE SEQUENCE</scope>
    <source>
        <strain evidence="1">Race5_Kim</strain>
    </source>
</reference>
<gene>
    <name evidence="1" type="ORF">CLAFUR5_07688</name>
</gene>
<reference evidence="1" key="1">
    <citation type="submission" date="2021-12" db="EMBL/GenBank/DDBJ databases">
        <authorList>
            <person name="Zaccaron A."/>
            <person name="Stergiopoulos I."/>
        </authorList>
    </citation>
    <scope>NUCLEOTIDE SEQUENCE</scope>
    <source>
        <strain evidence="1">Race5_Kim</strain>
    </source>
</reference>
<proteinExistence type="predicted"/>
<keyword evidence="2" id="KW-1185">Reference proteome</keyword>
<sequence>MDVFEYYEAAMAKQFTPMLFVKAPEGLPTVLLVGGGKYQVPHDTRVVLGPSVDRDWRQVGLPGGTFVYAAKLDHLEKQCSTTAEGARLFQDVAGSEDRSAATFIPYSRHVMGMSLRCYTMAGDTVTIPQGDFVTCGVTPNLLDSDVNIIKAVVNTRVHYVPFSQSVLRNMLESSTIILADGRPRTIVAQAIQDHPPAAQFVHIPPVTIVNDLVGCGANCQKVQVHAGEVVDWLFVDYAGLRYCRKRSTGEMYVFAYLTRDVQDRVEAIYDGIAFRGSMEADVDAALERFIVANDHPLFHGQNECDSCHHFFGVHQPGCANAT</sequence>
<organism evidence="1 2">
    <name type="scientific">Passalora fulva</name>
    <name type="common">Tomato leaf mold</name>
    <name type="synonym">Cladosporium fulvum</name>
    <dbReference type="NCBI Taxonomy" id="5499"/>
    <lineage>
        <taxon>Eukaryota</taxon>
        <taxon>Fungi</taxon>
        <taxon>Dikarya</taxon>
        <taxon>Ascomycota</taxon>
        <taxon>Pezizomycotina</taxon>
        <taxon>Dothideomycetes</taxon>
        <taxon>Dothideomycetidae</taxon>
        <taxon>Mycosphaerellales</taxon>
        <taxon>Mycosphaerellaceae</taxon>
        <taxon>Fulvia</taxon>
    </lineage>
</organism>
<dbReference type="RefSeq" id="XP_047763885.1">
    <property type="nucleotide sequence ID" value="XM_047906836.1"/>
</dbReference>
<protein>
    <submittedName>
        <fullName evidence="1">Uncharacterized protein</fullName>
    </submittedName>
</protein>
<dbReference type="EMBL" id="CP090168">
    <property type="protein sequence ID" value="UJO19519.1"/>
    <property type="molecule type" value="Genomic_DNA"/>
</dbReference>
<dbReference type="Proteomes" id="UP000756132">
    <property type="component" value="Chromosome 6"/>
</dbReference>
<evidence type="ECO:0000313" key="1">
    <source>
        <dbReference type="EMBL" id="UJO19519.1"/>
    </source>
</evidence>
<dbReference type="KEGG" id="ffu:CLAFUR5_07688"/>
<dbReference type="AlphaFoldDB" id="A0A9Q8PBN3"/>
<accession>A0A9Q8PBN3</accession>
<dbReference type="GeneID" id="71987566"/>
<evidence type="ECO:0000313" key="2">
    <source>
        <dbReference type="Proteomes" id="UP000756132"/>
    </source>
</evidence>
<name>A0A9Q8PBN3_PASFU</name>